<dbReference type="AlphaFoldDB" id="A0A2S4VPW9"/>
<organism evidence="2 3">
    <name type="scientific">Puccinia striiformis</name>
    <dbReference type="NCBI Taxonomy" id="27350"/>
    <lineage>
        <taxon>Eukaryota</taxon>
        <taxon>Fungi</taxon>
        <taxon>Dikarya</taxon>
        <taxon>Basidiomycota</taxon>
        <taxon>Pucciniomycotina</taxon>
        <taxon>Pucciniomycetes</taxon>
        <taxon>Pucciniales</taxon>
        <taxon>Pucciniaceae</taxon>
        <taxon>Puccinia</taxon>
    </lineage>
</organism>
<evidence type="ECO:0000313" key="2">
    <source>
        <dbReference type="EMBL" id="POW11587.1"/>
    </source>
</evidence>
<sequence>MSSDPTNPTNPSASADSTTKQPTVPISDMTTEDMLRAVLQVQHASTLQTASRMERLEDALLELSLKPEPVDRPLALAPGRIDLQRFKTSDGPMYNGPFQSVEPFITWVNGVQIFFATKAVSHPEDKIRVVGCLIREPNTLTFYANDVENLVTKTWIEFKKALFDFALPPGALRFALRSAT</sequence>
<evidence type="ECO:0000313" key="3">
    <source>
        <dbReference type="Proteomes" id="UP000239156"/>
    </source>
</evidence>
<dbReference type="EMBL" id="PKSL01000037">
    <property type="protein sequence ID" value="POW11587.1"/>
    <property type="molecule type" value="Genomic_DNA"/>
</dbReference>
<proteinExistence type="predicted"/>
<evidence type="ECO:0000256" key="1">
    <source>
        <dbReference type="SAM" id="MobiDB-lite"/>
    </source>
</evidence>
<reference evidence="2" key="1">
    <citation type="submission" date="2017-12" db="EMBL/GenBank/DDBJ databases">
        <title>Gene loss provides genomic basis for host adaptation in cereal stripe rust fungi.</title>
        <authorList>
            <person name="Xia C."/>
        </authorList>
    </citation>
    <scope>NUCLEOTIDE SEQUENCE [LARGE SCALE GENOMIC DNA]</scope>
    <source>
        <strain evidence="2">93-210</strain>
    </source>
</reference>
<dbReference type="Proteomes" id="UP000239156">
    <property type="component" value="Unassembled WGS sequence"/>
</dbReference>
<dbReference type="VEuPathDB" id="FungiDB:PSHT_05793"/>
<accession>A0A2S4VPW9</accession>
<gene>
    <name evidence="2" type="ORF">PSTT_05157</name>
</gene>
<dbReference type="VEuPathDB" id="FungiDB:PSTT_05157"/>
<name>A0A2S4VPW9_9BASI</name>
<feature type="region of interest" description="Disordered" evidence="1">
    <location>
        <begin position="1"/>
        <end position="25"/>
    </location>
</feature>
<feature type="compositionally biased region" description="Polar residues" evidence="1">
    <location>
        <begin position="1"/>
        <end position="24"/>
    </location>
</feature>
<comment type="caution">
    <text evidence="2">The sequence shown here is derived from an EMBL/GenBank/DDBJ whole genome shotgun (WGS) entry which is preliminary data.</text>
</comment>
<keyword evidence="3" id="KW-1185">Reference proteome</keyword>
<protein>
    <submittedName>
        <fullName evidence="2">Uncharacterized protein</fullName>
    </submittedName>
</protein>